<evidence type="ECO:0000313" key="3">
    <source>
        <dbReference type="EMBL" id="ELR68787.1"/>
    </source>
</evidence>
<dbReference type="EMBL" id="AMZN01000092">
    <property type="protein sequence ID" value="ELR68787.1"/>
    <property type="molecule type" value="Genomic_DNA"/>
</dbReference>
<sequence>MIYWRIYFRSFVSGSNRTLCHSLAENICVMSLPGSLIKAVYSAHHYTIVKVWLMKNSIYLVLLLLFPFLLNAQSNPKKLDTENKVSIRQILNESITAEELSAQLHFIASDFFQGRKAGTSAERAVAHYLASYYKGHGIPPLNGSVTSNLDAYFQPFEISIPNNNGKSQNVLAFIEGTQLKDEVVILVAHYDHLGADASLAGDSVFNGAADDASGTVALMELAEAFLDAKEQGLSTNRSILFLHAGAEEIGVLGSNFFVRNSPVPLEKIVAVVNLDGVGGSDKPGADNASNYVYLLHNDSTSQPLAELTKHLNSSYEIGLDILNPHNPERYNSDHKPFEYELIPFIYFSSGLTEYYHKVSDEAETIDYDHMTKIVKLIFASSWHLSNDQIEQGRILRSQFKKTGAYYCVPCGCASDSKEFTSDGSCPDCHMVLQPKWVKSD</sequence>
<dbReference type="GO" id="GO:0006508">
    <property type="term" value="P:proteolysis"/>
    <property type="evidence" value="ECO:0007669"/>
    <property type="project" value="InterPro"/>
</dbReference>
<dbReference type="Gene3D" id="3.40.630.10">
    <property type="entry name" value="Zn peptidases"/>
    <property type="match status" value="1"/>
</dbReference>
<evidence type="ECO:0000256" key="1">
    <source>
        <dbReference type="SAM" id="Phobius"/>
    </source>
</evidence>
<keyword evidence="3" id="KW-0031">Aminopeptidase</keyword>
<dbReference type="InterPro" id="IPR045175">
    <property type="entry name" value="M28_fam"/>
</dbReference>
<dbReference type="GO" id="GO:0004177">
    <property type="term" value="F:aminopeptidase activity"/>
    <property type="evidence" value="ECO:0007669"/>
    <property type="project" value="UniProtKB-KW"/>
</dbReference>
<reference evidence="3 4" key="1">
    <citation type="submission" date="2012-12" db="EMBL/GenBank/DDBJ databases">
        <title>Genome assembly of Fulvivirga imtechensis AK7.</title>
        <authorList>
            <person name="Nupur N."/>
            <person name="Khatri I."/>
            <person name="Kumar R."/>
            <person name="Subramanian S."/>
            <person name="Pinnaka A."/>
        </authorList>
    </citation>
    <scope>NUCLEOTIDE SEQUENCE [LARGE SCALE GENOMIC DNA]</scope>
    <source>
        <strain evidence="3 4">AK7</strain>
    </source>
</reference>
<dbReference type="GO" id="GO:0008235">
    <property type="term" value="F:metalloexopeptidase activity"/>
    <property type="evidence" value="ECO:0007669"/>
    <property type="project" value="InterPro"/>
</dbReference>
<proteinExistence type="predicted"/>
<gene>
    <name evidence="3" type="ORF">C900_05800</name>
</gene>
<keyword evidence="1" id="KW-0472">Membrane</keyword>
<dbReference type="InterPro" id="IPR007484">
    <property type="entry name" value="Peptidase_M28"/>
</dbReference>
<evidence type="ECO:0000313" key="4">
    <source>
        <dbReference type="Proteomes" id="UP000011135"/>
    </source>
</evidence>
<dbReference type="STRING" id="1237149.C900_05800"/>
<keyword evidence="1" id="KW-0812">Transmembrane</keyword>
<organism evidence="3 4">
    <name type="scientific">Fulvivirga imtechensis AK7</name>
    <dbReference type="NCBI Taxonomy" id="1237149"/>
    <lineage>
        <taxon>Bacteria</taxon>
        <taxon>Pseudomonadati</taxon>
        <taxon>Bacteroidota</taxon>
        <taxon>Cytophagia</taxon>
        <taxon>Cytophagales</taxon>
        <taxon>Fulvivirgaceae</taxon>
        <taxon>Fulvivirga</taxon>
    </lineage>
</organism>
<keyword evidence="1" id="KW-1133">Transmembrane helix</keyword>
<keyword evidence="4" id="KW-1185">Reference proteome</keyword>
<dbReference type="SUPFAM" id="SSF53187">
    <property type="entry name" value="Zn-dependent exopeptidases"/>
    <property type="match status" value="1"/>
</dbReference>
<feature type="transmembrane region" description="Helical" evidence="1">
    <location>
        <begin position="52"/>
        <end position="70"/>
    </location>
</feature>
<dbReference type="PANTHER" id="PTHR12147">
    <property type="entry name" value="METALLOPEPTIDASE M28 FAMILY MEMBER"/>
    <property type="match status" value="1"/>
</dbReference>
<accession>L8JN55</accession>
<dbReference type="AlphaFoldDB" id="L8JN55"/>
<dbReference type="PANTHER" id="PTHR12147:SF26">
    <property type="entry name" value="PEPTIDASE M28 DOMAIN-CONTAINING PROTEIN"/>
    <property type="match status" value="1"/>
</dbReference>
<protein>
    <submittedName>
        <fullName evidence="3">Aminopeptidase</fullName>
    </submittedName>
</protein>
<name>L8JN55_9BACT</name>
<keyword evidence="3" id="KW-0378">Hydrolase</keyword>
<keyword evidence="3" id="KW-0645">Protease</keyword>
<feature type="domain" description="Peptidase M28" evidence="2">
    <location>
        <begin position="169"/>
        <end position="378"/>
    </location>
</feature>
<dbReference type="Pfam" id="PF04389">
    <property type="entry name" value="Peptidase_M28"/>
    <property type="match status" value="1"/>
</dbReference>
<evidence type="ECO:0000259" key="2">
    <source>
        <dbReference type="Pfam" id="PF04389"/>
    </source>
</evidence>
<dbReference type="eggNOG" id="COG2234">
    <property type="taxonomic scope" value="Bacteria"/>
</dbReference>
<dbReference type="Proteomes" id="UP000011135">
    <property type="component" value="Unassembled WGS sequence"/>
</dbReference>
<comment type="caution">
    <text evidence="3">The sequence shown here is derived from an EMBL/GenBank/DDBJ whole genome shotgun (WGS) entry which is preliminary data.</text>
</comment>